<evidence type="ECO:0000313" key="1">
    <source>
        <dbReference type="EMBL" id="KAJ8628890.1"/>
    </source>
</evidence>
<dbReference type="EMBL" id="CM056815">
    <property type="protein sequence ID" value="KAJ8628890.1"/>
    <property type="molecule type" value="Genomic_DNA"/>
</dbReference>
<sequence>MDDKMLGFLMEQIDMGWRGDRGFKVEAYTSVANSMNGAHSEKYLFTADTIKNRCKKLKANYAFVTEMLNASGFGYDNSTHCIVVDDEV</sequence>
<gene>
    <name evidence="1" type="ORF">MRB53_022213</name>
</gene>
<organism evidence="1 2">
    <name type="scientific">Persea americana</name>
    <name type="common">Avocado</name>
    <dbReference type="NCBI Taxonomy" id="3435"/>
    <lineage>
        <taxon>Eukaryota</taxon>
        <taxon>Viridiplantae</taxon>
        <taxon>Streptophyta</taxon>
        <taxon>Embryophyta</taxon>
        <taxon>Tracheophyta</taxon>
        <taxon>Spermatophyta</taxon>
        <taxon>Magnoliopsida</taxon>
        <taxon>Magnoliidae</taxon>
        <taxon>Laurales</taxon>
        <taxon>Lauraceae</taxon>
        <taxon>Persea</taxon>
    </lineage>
</organism>
<evidence type="ECO:0000313" key="2">
    <source>
        <dbReference type="Proteomes" id="UP001234297"/>
    </source>
</evidence>
<accession>A0ACC2L628</accession>
<proteinExistence type="predicted"/>
<reference evidence="1 2" key="1">
    <citation type="journal article" date="2022" name="Hortic Res">
        <title>A haplotype resolved chromosomal level avocado genome allows analysis of novel avocado genes.</title>
        <authorList>
            <person name="Nath O."/>
            <person name="Fletcher S.J."/>
            <person name="Hayward A."/>
            <person name="Shaw L.M."/>
            <person name="Masouleh A.K."/>
            <person name="Furtado A."/>
            <person name="Henry R.J."/>
            <person name="Mitter N."/>
        </authorList>
    </citation>
    <scope>NUCLEOTIDE SEQUENCE [LARGE SCALE GENOMIC DNA]</scope>
    <source>
        <strain evidence="2">cv. Hass</strain>
    </source>
</reference>
<keyword evidence="2" id="KW-1185">Reference proteome</keyword>
<dbReference type="Proteomes" id="UP001234297">
    <property type="component" value="Chromosome 7"/>
</dbReference>
<name>A0ACC2L628_PERAE</name>
<protein>
    <submittedName>
        <fullName evidence="1">Uncharacterized protein</fullName>
    </submittedName>
</protein>
<comment type="caution">
    <text evidence="1">The sequence shown here is derived from an EMBL/GenBank/DDBJ whole genome shotgun (WGS) entry which is preliminary data.</text>
</comment>